<evidence type="ECO:0000256" key="1">
    <source>
        <dbReference type="SAM" id="MobiDB-lite"/>
    </source>
</evidence>
<protein>
    <recommendedName>
        <fullName evidence="5">Lipocalin-like domain-containing protein</fullName>
    </recommendedName>
</protein>
<gene>
    <name evidence="3" type="ORF">AC812_16260</name>
</gene>
<dbReference type="STRING" id="360411.AC812_16260"/>
<keyword evidence="4" id="KW-1185">Reference proteome</keyword>
<feature type="signal peptide" evidence="2">
    <location>
        <begin position="1"/>
        <end position="24"/>
    </location>
</feature>
<keyword evidence="2" id="KW-0732">Signal</keyword>
<sequence length="229" mass="24552">MNILRRFLIVLLTAVVAAGLSACAGSGDSGSLPEITSPIIPTALPSPVPTQTAPPTEVPSPLPTETTAPDLVLEPCIIGRWVVVDAAPYFQTAFEGTDITYVGTSGNAWYQFNPMGQLFFEAIQFTQTASIKAGSTDVLMDVIIDGPGFADYRVEEIGKIVFSNVASSSVTLEVEIFGERELLDTVGLFGDPAAAETVFLYDCQGSNRLLLTPPLKNYDVFPLILERYP</sequence>
<dbReference type="EMBL" id="LGHJ01000025">
    <property type="protein sequence ID" value="KPL72133.1"/>
    <property type="molecule type" value="Genomic_DNA"/>
</dbReference>
<dbReference type="RefSeq" id="WP_061913038.1">
    <property type="nucleotide sequence ID" value="NZ_DF967971.1"/>
</dbReference>
<comment type="caution">
    <text evidence="3">The sequence shown here is derived from an EMBL/GenBank/DDBJ whole genome shotgun (WGS) entry which is preliminary data.</text>
</comment>
<feature type="chain" id="PRO_5006132619" description="Lipocalin-like domain-containing protein" evidence="2">
    <location>
        <begin position="25"/>
        <end position="229"/>
    </location>
</feature>
<evidence type="ECO:0000313" key="4">
    <source>
        <dbReference type="Proteomes" id="UP000050514"/>
    </source>
</evidence>
<accession>A0A0P6WSW5</accession>
<evidence type="ECO:0000256" key="2">
    <source>
        <dbReference type="SAM" id="SignalP"/>
    </source>
</evidence>
<dbReference type="PROSITE" id="PS51257">
    <property type="entry name" value="PROKAR_LIPOPROTEIN"/>
    <property type="match status" value="1"/>
</dbReference>
<proteinExistence type="predicted"/>
<name>A0A0P6WSW5_9CHLR</name>
<dbReference type="Proteomes" id="UP000050514">
    <property type="component" value="Unassembled WGS sequence"/>
</dbReference>
<reference evidence="3 4" key="1">
    <citation type="submission" date="2015-07" db="EMBL/GenBank/DDBJ databases">
        <title>Draft genome of Bellilinea caldifistulae DSM 17877.</title>
        <authorList>
            <person name="Hemp J."/>
            <person name="Ward L.M."/>
            <person name="Pace L.A."/>
            <person name="Fischer W.W."/>
        </authorList>
    </citation>
    <scope>NUCLEOTIDE SEQUENCE [LARGE SCALE GENOMIC DNA]</scope>
    <source>
        <strain evidence="3 4">GOMI-1</strain>
    </source>
</reference>
<evidence type="ECO:0000313" key="3">
    <source>
        <dbReference type="EMBL" id="KPL72133.1"/>
    </source>
</evidence>
<dbReference type="AlphaFoldDB" id="A0A0P6WSW5"/>
<feature type="region of interest" description="Disordered" evidence="1">
    <location>
        <begin position="43"/>
        <end position="62"/>
    </location>
</feature>
<organism evidence="3 4">
    <name type="scientific">Bellilinea caldifistulae</name>
    <dbReference type="NCBI Taxonomy" id="360411"/>
    <lineage>
        <taxon>Bacteria</taxon>
        <taxon>Bacillati</taxon>
        <taxon>Chloroflexota</taxon>
        <taxon>Anaerolineae</taxon>
        <taxon>Anaerolineales</taxon>
        <taxon>Anaerolineaceae</taxon>
        <taxon>Bellilinea</taxon>
    </lineage>
</organism>
<evidence type="ECO:0008006" key="5">
    <source>
        <dbReference type="Google" id="ProtNLM"/>
    </source>
</evidence>